<dbReference type="Proteomes" id="UP000799757">
    <property type="component" value="Unassembled WGS sequence"/>
</dbReference>
<dbReference type="PANTHER" id="PTHR33119">
    <property type="entry name" value="IFI3P"/>
    <property type="match status" value="1"/>
</dbReference>
<sequence length="596" mass="68753">MGTDNNRTKLPGFGLPLTDWGLDEEKSKYLSAVQGWYYEPSTIRERCMLAFMNDITDKPNWKTKLLNEEIKAKWKKEAMELDWREVGIKYGDMSEKMFEYCIKELCDKAALEEKWGFVPIFDTTSAIIKADSIIAPDVKAALKQAVAGLENVPDAQKDWHPGSNDLVIDLVHPSLFPLIYGRSRVLPNFVVSVDDSIRSIGKGEVLPVQDPIKTDMGAGWKHSDVSLWSNHFQWLPCNVSFPDGANAKIESYINNLHPADHKDLYGVIEKIITKAVPMWNIAYQFYVFGDHPKPGPRIECRAVEYDWPDGIPEERLLDSGEESDSDERYERDEEYEQEHRTLIRPEPPEYEGHAYKEDILTDFFAFPKDREKKLQVIVKMANIHLTPEKPEYEGGSWHIEGQLNEHIVATALYYYDNHNITDSHLLFRTGLSDQCLDNLRYNQGDDKGIKRIFGFKNFSRPFQDIGSVLTREDRLLVFPNGFQHKVSDFKLQDPTQSGHRKILALFLVDPNIPILSTANVPPQQRDWWLREMKEVGGQLGDLPVEIYDMVIDGVDEFPLEMEEAKRLRKELMAERGRMDMVADDYVAQNSFHFCEH</sequence>
<dbReference type="OrthoDB" id="415532at2759"/>
<gene>
    <name evidence="4" type="ORF">K505DRAFT_276381</name>
</gene>
<name>A0A6A6XBI4_9PLEO</name>
<feature type="domain" description="DUF4246" evidence="3">
    <location>
        <begin position="10"/>
        <end position="77"/>
    </location>
</feature>
<evidence type="ECO:0000259" key="3">
    <source>
        <dbReference type="Pfam" id="PF21666"/>
    </source>
</evidence>
<dbReference type="InterPro" id="IPR049207">
    <property type="entry name" value="DUF4246_N"/>
</dbReference>
<evidence type="ECO:0000256" key="1">
    <source>
        <dbReference type="SAM" id="MobiDB-lite"/>
    </source>
</evidence>
<feature type="domain" description="DUF4246" evidence="2">
    <location>
        <begin position="95"/>
        <end position="530"/>
    </location>
</feature>
<keyword evidence="5" id="KW-1185">Reference proteome</keyword>
<dbReference type="AlphaFoldDB" id="A0A6A6XBI4"/>
<dbReference type="InterPro" id="IPR025340">
    <property type="entry name" value="DUF4246"/>
</dbReference>
<dbReference type="Pfam" id="PF14033">
    <property type="entry name" value="DUF4246"/>
    <property type="match status" value="1"/>
</dbReference>
<feature type="compositionally biased region" description="Basic and acidic residues" evidence="1">
    <location>
        <begin position="326"/>
        <end position="340"/>
    </location>
</feature>
<organism evidence="4 5">
    <name type="scientific">Melanomma pulvis-pyrius CBS 109.77</name>
    <dbReference type="NCBI Taxonomy" id="1314802"/>
    <lineage>
        <taxon>Eukaryota</taxon>
        <taxon>Fungi</taxon>
        <taxon>Dikarya</taxon>
        <taxon>Ascomycota</taxon>
        <taxon>Pezizomycotina</taxon>
        <taxon>Dothideomycetes</taxon>
        <taxon>Pleosporomycetidae</taxon>
        <taxon>Pleosporales</taxon>
        <taxon>Melanommataceae</taxon>
        <taxon>Melanomma</taxon>
    </lineage>
</organism>
<dbReference type="PANTHER" id="PTHR33119:SF1">
    <property type="entry name" value="FE2OG DIOXYGENASE DOMAIN-CONTAINING PROTEIN"/>
    <property type="match status" value="1"/>
</dbReference>
<reference evidence="4" key="1">
    <citation type="journal article" date="2020" name="Stud. Mycol.">
        <title>101 Dothideomycetes genomes: a test case for predicting lifestyles and emergence of pathogens.</title>
        <authorList>
            <person name="Haridas S."/>
            <person name="Albert R."/>
            <person name="Binder M."/>
            <person name="Bloem J."/>
            <person name="Labutti K."/>
            <person name="Salamov A."/>
            <person name="Andreopoulos B."/>
            <person name="Baker S."/>
            <person name="Barry K."/>
            <person name="Bills G."/>
            <person name="Bluhm B."/>
            <person name="Cannon C."/>
            <person name="Castanera R."/>
            <person name="Culley D."/>
            <person name="Daum C."/>
            <person name="Ezra D."/>
            <person name="Gonzalez J."/>
            <person name="Henrissat B."/>
            <person name="Kuo A."/>
            <person name="Liang C."/>
            <person name="Lipzen A."/>
            <person name="Lutzoni F."/>
            <person name="Magnuson J."/>
            <person name="Mondo S."/>
            <person name="Nolan M."/>
            <person name="Ohm R."/>
            <person name="Pangilinan J."/>
            <person name="Park H.-J."/>
            <person name="Ramirez L."/>
            <person name="Alfaro M."/>
            <person name="Sun H."/>
            <person name="Tritt A."/>
            <person name="Yoshinaga Y."/>
            <person name="Zwiers L.-H."/>
            <person name="Turgeon B."/>
            <person name="Goodwin S."/>
            <person name="Spatafora J."/>
            <person name="Crous P."/>
            <person name="Grigoriev I."/>
        </authorList>
    </citation>
    <scope>NUCLEOTIDE SEQUENCE</scope>
    <source>
        <strain evidence="4">CBS 109.77</strain>
    </source>
</reference>
<dbReference type="Pfam" id="PF21666">
    <property type="entry name" value="DUF4246_N"/>
    <property type="match status" value="1"/>
</dbReference>
<evidence type="ECO:0000313" key="5">
    <source>
        <dbReference type="Proteomes" id="UP000799757"/>
    </source>
</evidence>
<dbReference type="EMBL" id="MU001915">
    <property type="protein sequence ID" value="KAF2793758.1"/>
    <property type="molecule type" value="Genomic_DNA"/>
</dbReference>
<accession>A0A6A6XBI4</accession>
<protein>
    <submittedName>
        <fullName evidence="4">Uncharacterized protein</fullName>
    </submittedName>
</protein>
<dbReference type="InterPro" id="IPR049192">
    <property type="entry name" value="DUF4246_C"/>
</dbReference>
<evidence type="ECO:0000313" key="4">
    <source>
        <dbReference type="EMBL" id="KAF2793758.1"/>
    </source>
</evidence>
<feature type="region of interest" description="Disordered" evidence="1">
    <location>
        <begin position="311"/>
        <end position="340"/>
    </location>
</feature>
<proteinExistence type="predicted"/>
<evidence type="ECO:0000259" key="2">
    <source>
        <dbReference type="Pfam" id="PF14033"/>
    </source>
</evidence>